<accession>A0A553R9N7</accession>
<feature type="domain" description="PPIase cyclophilin-type" evidence="1">
    <location>
        <begin position="139"/>
        <end position="317"/>
    </location>
</feature>
<dbReference type="EMBL" id="SRMA01025127">
    <property type="protein sequence ID" value="TRY98901.1"/>
    <property type="molecule type" value="Genomic_DNA"/>
</dbReference>
<dbReference type="Gene3D" id="2.40.100.10">
    <property type="entry name" value="Cyclophilin-like"/>
    <property type="match status" value="1"/>
</dbReference>
<name>A0A553R9N7_9TELE</name>
<dbReference type="GO" id="GO:0003755">
    <property type="term" value="F:peptidyl-prolyl cis-trans isomerase activity"/>
    <property type="evidence" value="ECO:0007669"/>
    <property type="project" value="InterPro"/>
</dbReference>
<dbReference type="PANTHER" id="PTHR11071:SF561">
    <property type="entry name" value="PEPTIDYL-PROLYL CIS-TRANS ISOMERASE D-RELATED"/>
    <property type="match status" value="1"/>
</dbReference>
<proteinExistence type="predicted"/>
<dbReference type="SUPFAM" id="SSF50891">
    <property type="entry name" value="Cyclophilin-like"/>
    <property type="match status" value="1"/>
</dbReference>
<dbReference type="Pfam" id="PF00160">
    <property type="entry name" value="Pro_isomerase"/>
    <property type="match status" value="1"/>
</dbReference>
<dbReference type="PRINTS" id="PR00153">
    <property type="entry name" value="CSAPPISMRASE"/>
</dbReference>
<organism evidence="2 3">
    <name type="scientific">Danionella cerebrum</name>
    <dbReference type="NCBI Taxonomy" id="2873325"/>
    <lineage>
        <taxon>Eukaryota</taxon>
        <taxon>Metazoa</taxon>
        <taxon>Chordata</taxon>
        <taxon>Craniata</taxon>
        <taxon>Vertebrata</taxon>
        <taxon>Euteleostomi</taxon>
        <taxon>Actinopterygii</taxon>
        <taxon>Neopterygii</taxon>
        <taxon>Teleostei</taxon>
        <taxon>Ostariophysi</taxon>
        <taxon>Cypriniformes</taxon>
        <taxon>Danionidae</taxon>
        <taxon>Danioninae</taxon>
        <taxon>Danionella</taxon>
    </lineage>
</organism>
<dbReference type="PROSITE" id="PS50072">
    <property type="entry name" value="CSA_PPIASE_2"/>
    <property type="match status" value="1"/>
</dbReference>
<evidence type="ECO:0000313" key="2">
    <source>
        <dbReference type="EMBL" id="TRY98901.1"/>
    </source>
</evidence>
<evidence type="ECO:0000259" key="1">
    <source>
        <dbReference type="PROSITE" id="PS50072"/>
    </source>
</evidence>
<reference evidence="2 3" key="1">
    <citation type="journal article" date="2019" name="Sci. Data">
        <title>Hybrid genome assembly and annotation of Danionella translucida.</title>
        <authorList>
            <person name="Kadobianskyi M."/>
            <person name="Schulze L."/>
            <person name="Schuelke M."/>
            <person name="Judkewitz B."/>
        </authorList>
    </citation>
    <scope>NUCLEOTIDE SEQUENCE [LARGE SCALE GENOMIC DNA]</scope>
    <source>
        <strain evidence="2 3">Bolton</strain>
    </source>
</reference>
<dbReference type="STRING" id="623744.A0A553R9N7"/>
<keyword evidence="3" id="KW-1185">Reference proteome</keyword>
<comment type="caution">
    <text evidence="2">The sequence shown here is derived from an EMBL/GenBank/DDBJ whole genome shotgun (WGS) entry which is preliminary data.</text>
</comment>
<evidence type="ECO:0000313" key="3">
    <source>
        <dbReference type="Proteomes" id="UP000316079"/>
    </source>
</evidence>
<gene>
    <name evidence="2" type="ORF">DNTS_026559</name>
</gene>
<dbReference type="InterPro" id="IPR029000">
    <property type="entry name" value="Cyclophilin-like_dom_sf"/>
</dbReference>
<dbReference type="Proteomes" id="UP000316079">
    <property type="component" value="Unassembled WGS sequence"/>
</dbReference>
<dbReference type="InterPro" id="IPR002130">
    <property type="entry name" value="Cyclophilin-type_PPIase_dom"/>
</dbReference>
<dbReference type="OrthoDB" id="408413at2759"/>
<dbReference type="PANTHER" id="PTHR11071">
    <property type="entry name" value="PEPTIDYL-PROLYL CIS-TRANS ISOMERASE"/>
    <property type="match status" value="1"/>
</dbReference>
<dbReference type="FunFam" id="2.40.100.10:FF:000048">
    <property type="entry name" value="Peptidyl-prolyl cis-trans isomerase"/>
    <property type="match status" value="1"/>
</dbReference>
<sequence>MLPWQRDASTSLEMAPSVHIEVIGLLNKHYFQIAKGIAQGLKNKFPESFDEPSIRPLLECDWDDFLTNKKKELRGEVWRFSGAVMAFANGQFLGDEKKLSSWAEKEWKFTFHRPQALYMALTEECYVSYIRGTGHTFVYMDIESEGESIGRLLFELFSDICPKTCMNFKALCTGEMGLSKSNHRLIYIGSLFHRVVPNGWLQGGDISSEKKGTGGESIYGPKFEGTYKKEALCCVCFADENFVVSHYKRGILGMANQGPHTNGSQFYITLQAALWMDHKYVAFGQVVEGTETLKRLEAVPTYNERPTRVCTIAASGVFEP</sequence>
<protein>
    <recommendedName>
        <fullName evidence="1">PPIase cyclophilin-type domain-containing protein</fullName>
    </recommendedName>
</protein>
<dbReference type="GO" id="GO:0005737">
    <property type="term" value="C:cytoplasm"/>
    <property type="evidence" value="ECO:0007669"/>
    <property type="project" value="TreeGrafter"/>
</dbReference>
<dbReference type="AlphaFoldDB" id="A0A553R9N7"/>